<dbReference type="RefSeq" id="WP_140852168.1">
    <property type="nucleotide sequence ID" value="NZ_RCZC01000009.1"/>
</dbReference>
<evidence type="ECO:0000256" key="1">
    <source>
        <dbReference type="SAM" id="Phobius"/>
    </source>
</evidence>
<reference evidence="3 4" key="1">
    <citation type="journal article" date="2019" name="Environ. Microbiol.">
        <title>Species interactions and distinct microbial communities in high Arctic permafrost affected cryosols are associated with the CH4 and CO2 gas fluxes.</title>
        <authorList>
            <person name="Altshuler I."/>
            <person name="Hamel J."/>
            <person name="Turney S."/>
            <person name="Magnuson E."/>
            <person name="Levesque R."/>
            <person name="Greer C."/>
            <person name="Whyte L.G."/>
        </authorList>
    </citation>
    <scope>NUCLEOTIDE SEQUENCE [LARGE SCALE GENOMIC DNA]</scope>
    <source>
        <strain evidence="3 4">E6.1</strain>
    </source>
</reference>
<dbReference type="Pfam" id="PF09335">
    <property type="entry name" value="VTT_dom"/>
    <property type="match status" value="1"/>
</dbReference>
<name>A0A502FFT4_9SPHN</name>
<comment type="caution">
    <text evidence="3">The sequence shown here is derived from an EMBL/GenBank/DDBJ whole genome shotgun (WGS) entry which is preliminary data.</text>
</comment>
<dbReference type="GO" id="GO:0005886">
    <property type="term" value="C:plasma membrane"/>
    <property type="evidence" value="ECO:0007669"/>
    <property type="project" value="TreeGrafter"/>
</dbReference>
<dbReference type="EMBL" id="RCZC01000009">
    <property type="protein sequence ID" value="TPG48234.1"/>
    <property type="molecule type" value="Genomic_DNA"/>
</dbReference>
<keyword evidence="1" id="KW-1133">Transmembrane helix</keyword>
<sequence length="191" mass="20727">MSIETIIAKYGLAALFLGAGLEGETVVIAGGLLSHKGLLPLPGAMAAAAAGSFVADQIFFSAGRYFRGKAWVKRQQKRPLFARALGLLERYPIGFIFAFRFIYGFRTISPIAIGTTRVETRLFVLINAIAAIVWGIAFTGIGYLFGHSFEKLIERFMPHGHAVLYLAGGIVAIAAIVGGVHWWRSRAQRDA</sequence>
<gene>
    <name evidence="3" type="ORF">EAH76_20630</name>
</gene>
<feature type="transmembrane region" description="Helical" evidence="1">
    <location>
        <begin position="12"/>
        <end position="33"/>
    </location>
</feature>
<evidence type="ECO:0000313" key="4">
    <source>
        <dbReference type="Proteomes" id="UP000319931"/>
    </source>
</evidence>
<organism evidence="3 4">
    <name type="scientific">Sphingomonas glacialis</name>
    <dbReference type="NCBI Taxonomy" id="658225"/>
    <lineage>
        <taxon>Bacteria</taxon>
        <taxon>Pseudomonadati</taxon>
        <taxon>Pseudomonadota</taxon>
        <taxon>Alphaproteobacteria</taxon>
        <taxon>Sphingomonadales</taxon>
        <taxon>Sphingomonadaceae</taxon>
        <taxon>Sphingomonas</taxon>
    </lineage>
</organism>
<evidence type="ECO:0000259" key="2">
    <source>
        <dbReference type="Pfam" id="PF09335"/>
    </source>
</evidence>
<feature type="transmembrane region" description="Helical" evidence="1">
    <location>
        <begin position="39"/>
        <end position="59"/>
    </location>
</feature>
<dbReference type="InterPro" id="IPR051311">
    <property type="entry name" value="DedA_domain"/>
</dbReference>
<accession>A0A502FFT4</accession>
<dbReference type="OrthoDB" id="948134at2"/>
<feature type="transmembrane region" description="Helical" evidence="1">
    <location>
        <begin position="122"/>
        <end position="146"/>
    </location>
</feature>
<keyword evidence="4" id="KW-1185">Reference proteome</keyword>
<evidence type="ECO:0000313" key="3">
    <source>
        <dbReference type="EMBL" id="TPG48234.1"/>
    </source>
</evidence>
<dbReference type="InterPro" id="IPR032816">
    <property type="entry name" value="VTT_dom"/>
</dbReference>
<dbReference type="Proteomes" id="UP000319931">
    <property type="component" value="Unassembled WGS sequence"/>
</dbReference>
<proteinExistence type="predicted"/>
<dbReference type="PANTHER" id="PTHR42709:SF2">
    <property type="entry name" value="INNER MEMBRANE PROTEIN YOHD"/>
    <property type="match status" value="1"/>
</dbReference>
<keyword evidence="1" id="KW-0472">Membrane</keyword>
<protein>
    <submittedName>
        <fullName evidence="3">DedA family protein</fullName>
    </submittedName>
</protein>
<keyword evidence="1" id="KW-0812">Transmembrane</keyword>
<feature type="transmembrane region" description="Helical" evidence="1">
    <location>
        <begin position="162"/>
        <end position="183"/>
    </location>
</feature>
<dbReference type="PANTHER" id="PTHR42709">
    <property type="entry name" value="ALKALINE PHOSPHATASE LIKE PROTEIN"/>
    <property type="match status" value="1"/>
</dbReference>
<dbReference type="AlphaFoldDB" id="A0A502FFT4"/>
<feature type="domain" description="VTT" evidence="2">
    <location>
        <begin position="23"/>
        <end position="143"/>
    </location>
</feature>